<dbReference type="GO" id="GO:0016788">
    <property type="term" value="F:hydrolase activity, acting on ester bonds"/>
    <property type="evidence" value="ECO:0007669"/>
    <property type="project" value="InterPro"/>
</dbReference>
<dbReference type="AlphaFoldDB" id="A0AA38WTQ8"/>
<gene>
    <name evidence="4" type="ORF">OSB04_008191</name>
</gene>
<comment type="similarity">
    <text evidence="1">Belongs to the 'GDSL' lipolytic enzyme family.</text>
</comment>
<proteinExistence type="inferred from homology"/>
<organism evidence="4 5">
    <name type="scientific">Centaurea solstitialis</name>
    <name type="common">yellow star-thistle</name>
    <dbReference type="NCBI Taxonomy" id="347529"/>
    <lineage>
        <taxon>Eukaryota</taxon>
        <taxon>Viridiplantae</taxon>
        <taxon>Streptophyta</taxon>
        <taxon>Embryophyta</taxon>
        <taxon>Tracheophyta</taxon>
        <taxon>Spermatophyta</taxon>
        <taxon>Magnoliopsida</taxon>
        <taxon>eudicotyledons</taxon>
        <taxon>Gunneridae</taxon>
        <taxon>Pentapetalae</taxon>
        <taxon>asterids</taxon>
        <taxon>campanulids</taxon>
        <taxon>Asterales</taxon>
        <taxon>Asteraceae</taxon>
        <taxon>Carduoideae</taxon>
        <taxon>Cardueae</taxon>
        <taxon>Centaureinae</taxon>
        <taxon>Centaurea</taxon>
    </lineage>
</organism>
<keyword evidence="5" id="KW-1185">Reference proteome</keyword>
<protein>
    <recommendedName>
        <fullName evidence="6">GDSL esterase/lipase</fullName>
    </recommendedName>
</protein>
<sequence length="182" mass="20294">MATCFLLVFMLLLSWLVADGCYTSIISFGDSLADTGNIKELDRYYNIEPPHFLFLPYGETYFHKPTGRCSNGRLIIDFVAEGLGLPLIPPFTGWARINDGDREVMGFKQGMNYAVAGATALDSSFLEARGVHNPLTNASLGVQLEWFKESLPLLCSTSSGKCFTELVEDVKFSRHYPNIYTK</sequence>
<reference evidence="4" key="1">
    <citation type="submission" date="2023-03" db="EMBL/GenBank/DDBJ databases">
        <title>Chromosome-scale reference genome and RAD-based genetic map of yellow starthistle (Centaurea solstitialis) reveal putative structural variation and QTLs associated with invader traits.</title>
        <authorList>
            <person name="Reatini B."/>
            <person name="Cang F.A."/>
            <person name="Jiang Q."/>
            <person name="Mckibben M.T.W."/>
            <person name="Barker M.S."/>
            <person name="Rieseberg L.H."/>
            <person name="Dlugosch K.M."/>
        </authorList>
    </citation>
    <scope>NUCLEOTIDE SEQUENCE</scope>
    <source>
        <strain evidence="4">CAN-66</strain>
        <tissue evidence="4">Leaf</tissue>
    </source>
</reference>
<dbReference type="InterPro" id="IPR001087">
    <property type="entry name" value="GDSL"/>
</dbReference>
<evidence type="ECO:0008006" key="6">
    <source>
        <dbReference type="Google" id="ProtNLM"/>
    </source>
</evidence>
<feature type="chain" id="PRO_5041409065" description="GDSL esterase/lipase" evidence="3">
    <location>
        <begin position="21"/>
        <end position="182"/>
    </location>
</feature>
<keyword evidence="3" id="KW-0732">Signal</keyword>
<evidence type="ECO:0000313" key="4">
    <source>
        <dbReference type="EMBL" id="KAJ9563031.1"/>
    </source>
</evidence>
<dbReference type="Gene3D" id="3.40.50.1110">
    <property type="entry name" value="SGNH hydrolase"/>
    <property type="match status" value="1"/>
</dbReference>
<name>A0AA38WTQ8_9ASTR</name>
<evidence type="ECO:0000256" key="3">
    <source>
        <dbReference type="SAM" id="SignalP"/>
    </source>
</evidence>
<dbReference type="Pfam" id="PF00657">
    <property type="entry name" value="Lipase_GDSL"/>
    <property type="match status" value="1"/>
</dbReference>
<comment type="caution">
    <text evidence="4">The sequence shown here is derived from an EMBL/GenBank/DDBJ whole genome shotgun (WGS) entry which is preliminary data.</text>
</comment>
<evidence type="ECO:0000256" key="2">
    <source>
        <dbReference type="ARBA" id="ARBA00023180"/>
    </source>
</evidence>
<feature type="signal peptide" evidence="3">
    <location>
        <begin position="1"/>
        <end position="20"/>
    </location>
</feature>
<accession>A0AA38WTQ8</accession>
<keyword evidence="2" id="KW-0325">Glycoprotein</keyword>
<dbReference type="InterPro" id="IPR036514">
    <property type="entry name" value="SGNH_hydro_sf"/>
</dbReference>
<dbReference type="PANTHER" id="PTHR22835">
    <property type="entry name" value="ZINC FINGER FYVE DOMAIN CONTAINING PROTEIN"/>
    <property type="match status" value="1"/>
</dbReference>
<dbReference type="PANTHER" id="PTHR22835:SF683">
    <property type="entry name" value="OS05G0506800 PROTEIN"/>
    <property type="match status" value="1"/>
</dbReference>
<evidence type="ECO:0000313" key="5">
    <source>
        <dbReference type="Proteomes" id="UP001172457"/>
    </source>
</evidence>
<evidence type="ECO:0000256" key="1">
    <source>
        <dbReference type="ARBA" id="ARBA00008668"/>
    </source>
</evidence>
<dbReference type="Proteomes" id="UP001172457">
    <property type="component" value="Chromosome 2"/>
</dbReference>
<dbReference type="EMBL" id="JARYMX010000002">
    <property type="protein sequence ID" value="KAJ9563031.1"/>
    <property type="molecule type" value="Genomic_DNA"/>
</dbReference>